<keyword evidence="3" id="KW-1185">Reference proteome</keyword>
<name>A0ABY8TWT9_TETOB</name>
<proteinExistence type="predicted"/>
<dbReference type="EMBL" id="CP126211">
    <property type="protein sequence ID" value="WIA13586.1"/>
    <property type="molecule type" value="Genomic_DNA"/>
</dbReference>
<protein>
    <submittedName>
        <fullName evidence="2">Uncharacterized protein</fullName>
    </submittedName>
</protein>
<evidence type="ECO:0000256" key="1">
    <source>
        <dbReference type="SAM" id="Coils"/>
    </source>
</evidence>
<dbReference type="Proteomes" id="UP001244341">
    <property type="component" value="Chromosome 4b"/>
</dbReference>
<evidence type="ECO:0000313" key="2">
    <source>
        <dbReference type="EMBL" id="WIA13586.1"/>
    </source>
</evidence>
<reference evidence="2 3" key="1">
    <citation type="submission" date="2023-05" db="EMBL/GenBank/DDBJ databases">
        <title>A 100% complete, gapless, phased diploid assembly of the Scenedesmus obliquus UTEX 3031 genome.</title>
        <authorList>
            <person name="Biondi T.C."/>
            <person name="Hanschen E.R."/>
            <person name="Kwon T."/>
            <person name="Eng W."/>
            <person name="Kruse C.P.S."/>
            <person name="Koehler S.I."/>
            <person name="Kunde Y."/>
            <person name="Gleasner C.D."/>
            <person name="You Mak K.T."/>
            <person name="Polle J."/>
            <person name="Hovde B.T."/>
            <person name="Starkenburg S.R."/>
        </authorList>
    </citation>
    <scope>NUCLEOTIDE SEQUENCE [LARGE SCALE GENOMIC DNA]</scope>
    <source>
        <strain evidence="2 3">DOE0152z</strain>
    </source>
</reference>
<gene>
    <name evidence="2" type="ORF">OEZ85_007153</name>
</gene>
<evidence type="ECO:0000313" key="3">
    <source>
        <dbReference type="Proteomes" id="UP001244341"/>
    </source>
</evidence>
<feature type="coiled-coil region" evidence="1">
    <location>
        <begin position="201"/>
        <end position="241"/>
    </location>
</feature>
<organism evidence="2 3">
    <name type="scientific">Tetradesmus obliquus</name>
    <name type="common">Green alga</name>
    <name type="synonym">Acutodesmus obliquus</name>
    <dbReference type="NCBI Taxonomy" id="3088"/>
    <lineage>
        <taxon>Eukaryota</taxon>
        <taxon>Viridiplantae</taxon>
        <taxon>Chlorophyta</taxon>
        <taxon>core chlorophytes</taxon>
        <taxon>Chlorophyceae</taxon>
        <taxon>CS clade</taxon>
        <taxon>Sphaeropleales</taxon>
        <taxon>Scenedesmaceae</taxon>
        <taxon>Tetradesmus</taxon>
    </lineage>
</organism>
<accession>A0ABY8TWT9</accession>
<keyword evidence="1" id="KW-0175">Coiled coil</keyword>
<sequence>MCVDVASRRLVEAAAERGRLGPGLFPEHRLRFVINAEGSVLLVDTANNSDTNSSSSSSSSSGSGSLAVVRRGLPHWLGVELPVISPAEAAALLEDQLWFEPFGRADAGKLLEIGCDAKDLLAPSLVAKPGQVHPTEVAQLITFRSPQQAAASKHLKRGEVAVVRAAGQQAATSHAGRLRQYNTEAALLALQKQEDMGHDVAAKARQERQQAQQALSAAEAIEQTEQAARNARAAAQRLREQQQLSTVGPAGGVWGSASPDAALRLPLRVALVGAVVTATASPADKARVQ</sequence>